<protein>
    <submittedName>
        <fullName evidence="1">Uncharacterized protein</fullName>
    </submittedName>
</protein>
<name>A0A146FRX2_ASPKA</name>
<dbReference type="Proteomes" id="UP000075230">
    <property type="component" value="Unassembled WGS sequence"/>
</dbReference>
<gene>
    <name evidence="1" type="ORF">RIB2604_02601920</name>
</gene>
<accession>A0A146FRX2</accession>
<dbReference type="AlphaFoldDB" id="A0A146FRX2"/>
<reference evidence="2" key="2">
    <citation type="submission" date="2016-02" db="EMBL/GenBank/DDBJ databases">
        <title>Genome sequencing of Aspergillus luchuensis NBRC 4314.</title>
        <authorList>
            <person name="Yamada O."/>
        </authorList>
    </citation>
    <scope>NUCLEOTIDE SEQUENCE [LARGE SCALE GENOMIC DNA]</scope>
    <source>
        <strain evidence="2">RIB 2604</strain>
    </source>
</reference>
<organism evidence="1 2">
    <name type="scientific">Aspergillus kawachii</name>
    <name type="common">White koji mold</name>
    <name type="synonym">Aspergillus awamori var. kawachi</name>
    <dbReference type="NCBI Taxonomy" id="1069201"/>
    <lineage>
        <taxon>Eukaryota</taxon>
        <taxon>Fungi</taxon>
        <taxon>Dikarya</taxon>
        <taxon>Ascomycota</taxon>
        <taxon>Pezizomycotina</taxon>
        <taxon>Eurotiomycetes</taxon>
        <taxon>Eurotiomycetidae</taxon>
        <taxon>Eurotiales</taxon>
        <taxon>Aspergillaceae</taxon>
        <taxon>Aspergillus</taxon>
        <taxon>Aspergillus subgen. Circumdati</taxon>
    </lineage>
</organism>
<evidence type="ECO:0000313" key="1">
    <source>
        <dbReference type="EMBL" id="GAT28550.1"/>
    </source>
</evidence>
<comment type="caution">
    <text evidence="1">The sequence shown here is derived from an EMBL/GenBank/DDBJ whole genome shotgun (WGS) entry which is preliminary data.</text>
</comment>
<dbReference type="EMBL" id="BCWF01000025">
    <property type="protein sequence ID" value="GAT28550.1"/>
    <property type="molecule type" value="Genomic_DNA"/>
</dbReference>
<evidence type="ECO:0000313" key="2">
    <source>
        <dbReference type="Proteomes" id="UP000075230"/>
    </source>
</evidence>
<proteinExistence type="predicted"/>
<sequence length="116" mass="12766">MVVPETHDRVPIGPSANDVKKGDPFFSYATKSIPGQDKGLMVIMPSPVGLQEFLEEVGQYENQHGSSLQSMEWVFTGPPTVPTTTTSTCCSWLVQPLKRHHPLQAVELKIPSHSSH</sequence>
<reference evidence="1 2" key="1">
    <citation type="journal article" date="2016" name="DNA Res.">
        <title>Genome sequence of Aspergillus luchuensis NBRC 4314.</title>
        <authorList>
            <person name="Yamada O."/>
            <person name="Machida M."/>
            <person name="Hosoyama A."/>
            <person name="Goto M."/>
            <person name="Takahashi T."/>
            <person name="Futagami T."/>
            <person name="Yamagata Y."/>
            <person name="Takeuchi M."/>
            <person name="Kobayashi T."/>
            <person name="Koike H."/>
            <person name="Abe K."/>
            <person name="Asai K."/>
            <person name="Arita M."/>
            <person name="Fujita N."/>
            <person name="Fukuda K."/>
            <person name="Higa K."/>
            <person name="Horikawa H."/>
            <person name="Ishikawa T."/>
            <person name="Jinno K."/>
            <person name="Kato Y."/>
            <person name="Kirimura K."/>
            <person name="Mizutani O."/>
            <person name="Nakasone K."/>
            <person name="Sano M."/>
            <person name="Shiraishi Y."/>
            <person name="Tsukahara M."/>
            <person name="Gomi K."/>
        </authorList>
    </citation>
    <scope>NUCLEOTIDE SEQUENCE [LARGE SCALE GENOMIC DNA]</scope>
    <source>
        <strain evidence="1 2">RIB 2604</strain>
    </source>
</reference>